<dbReference type="GO" id="GO:0055085">
    <property type="term" value="P:transmembrane transport"/>
    <property type="evidence" value="ECO:0007669"/>
    <property type="project" value="InterPro"/>
</dbReference>
<feature type="transmembrane region" description="Helical" evidence="7">
    <location>
        <begin position="170"/>
        <end position="194"/>
    </location>
</feature>
<feature type="transmembrane region" description="Helical" evidence="7">
    <location>
        <begin position="215"/>
        <end position="240"/>
    </location>
</feature>
<dbReference type="Gene3D" id="1.10.3720.10">
    <property type="entry name" value="MetI-like"/>
    <property type="match status" value="1"/>
</dbReference>
<evidence type="ECO:0000256" key="1">
    <source>
        <dbReference type="ARBA" id="ARBA00004651"/>
    </source>
</evidence>
<comment type="subcellular location">
    <subcellularLocation>
        <location evidence="1 7">Cell membrane</location>
        <topology evidence="1 7">Multi-pass membrane protein</topology>
    </subcellularLocation>
</comment>
<dbReference type="AlphaFoldDB" id="A0A3G9IW14"/>
<evidence type="ECO:0000256" key="7">
    <source>
        <dbReference type="RuleBase" id="RU363032"/>
    </source>
</evidence>
<evidence type="ECO:0000256" key="4">
    <source>
        <dbReference type="ARBA" id="ARBA00022692"/>
    </source>
</evidence>
<dbReference type="GO" id="GO:0005886">
    <property type="term" value="C:plasma membrane"/>
    <property type="evidence" value="ECO:0007669"/>
    <property type="project" value="UniProtKB-SubCell"/>
</dbReference>
<evidence type="ECO:0000259" key="8">
    <source>
        <dbReference type="PROSITE" id="PS50928"/>
    </source>
</evidence>
<keyword evidence="4 7" id="KW-0812">Transmembrane</keyword>
<keyword evidence="3" id="KW-1003">Cell membrane</keyword>
<feature type="transmembrane region" description="Helical" evidence="7">
    <location>
        <begin position="12"/>
        <end position="36"/>
    </location>
</feature>
<proteinExistence type="inferred from homology"/>
<dbReference type="SUPFAM" id="SSF161098">
    <property type="entry name" value="MetI-like"/>
    <property type="match status" value="1"/>
</dbReference>
<evidence type="ECO:0000256" key="6">
    <source>
        <dbReference type="ARBA" id="ARBA00023136"/>
    </source>
</evidence>
<keyword evidence="10" id="KW-1185">Reference proteome</keyword>
<dbReference type="Proteomes" id="UP000275368">
    <property type="component" value="Chromosome"/>
</dbReference>
<dbReference type="PANTHER" id="PTHR30193:SF41">
    <property type="entry name" value="DIACETYLCHITOBIOSE UPTAKE SYSTEM PERMEASE PROTEIN NGCF"/>
    <property type="match status" value="1"/>
</dbReference>
<dbReference type="EMBL" id="AP019308">
    <property type="protein sequence ID" value="BBH23087.1"/>
    <property type="molecule type" value="Genomic_DNA"/>
</dbReference>
<keyword evidence="2 7" id="KW-0813">Transport</keyword>
<evidence type="ECO:0000256" key="2">
    <source>
        <dbReference type="ARBA" id="ARBA00022448"/>
    </source>
</evidence>
<accession>A0A3G9IW14</accession>
<gene>
    <name evidence="9" type="ORF">Back11_44320</name>
</gene>
<organism evidence="9 10">
    <name type="scientific">Paenibacillus baekrokdamisoli</name>
    <dbReference type="NCBI Taxonomy" id="1712516"/>
    <lineage>
        <taxon>Bacteria</taxon>
        <taxon>Bacillati</taxon>
        <taxon>Bacillota</taxon>
        <taxon>Bacilli</taxon>
        <taxon>Bacillales</taxon>
        <taxon>Paenibacillaceae</taxon>
        <taxon>Paenibacillus</taxon>
    </lineage>
</organism>
<dbReference type="PANTHER" id="PTHR30193">
    <property type="entry name" value="ABC TRANSPORTER PERMEASE PROTEIN"/>
    <property type="match status" value="1"/>
</dbReference>
<feature type="transmembrane region" description="Helical" evidence="7">
    <location>
        <begin position="273"/>
        <end position="295"/>
    </location>
</feature>
<feature type="transmembrane region" description="Helical" evidence="7">
    <location>
        <begin position="83"/>
        <end position="103"/>
    </location>
</feature>
<name>A0A3G9IW14_9BACL</name>
<evidence type="ECO:0000256" key="5">
    <source>
        <dbReference type="ARBA" id="ARBA00022989"/>
    </source>
</evidence>
<comment type="similarity">
    <text evidence="7">Belongs to the binding-protein-dependent transport system permease family.</text>
</comment>
<dbReference type="PROSITE" id="PS50928">
    <property type="entry name" value="ABC_TM1"/>
    <property type="match status" value="1"/>
</dbReference>
<dbReference type="InterPro" id="IPR035906">
    <property type="entry name" value="MetI-like_sf"/>
</dbReference>
<feature type="domain" description="ABC transmembrane type-1" evidence="8">
    <location>
        <begin position="78"/>
        <end position="291"/>
    </location>
</feature>
<dbReference type="CDD" id="cd06261">
    <property type="entry name" value="TM_PBP2"/>
    <property type="match status" value="1"/>
</dbReference>
<dbReference type="InterPro" id="IPR000515">
    <property type="entry name" value="MetI-like"/>
</dbReference>
<dbReference type="Pfam" id="PF00528">
    <property type="entry name" value="BPD_transp_1"/>
    <property type="match status" value="1"/>
</dbReference>
<keyword evidence="5 7" id="KW-1133">Transmembrane helix</keyword>
<evidence type="ECO:0000313" key="9">
    <source>
        <dbReference type="EMBL" id="BBH23087.1"/>
    </source>
</evidence>
<protein>
    <submittedName>
        <fullName evidence="9">ABC transporter permease</fullName>
    </submittedName>
</protein>
<evidence type="ECO:0000313" key="10">
    <source>
        <dbReference type="Proteomes" id="UP000275368"/>
    </source>
</evidence>
<feature type="transmembrane region" description="Helical" evidence="7">
    <location>
        <begin position="115"/>
        <end position="136"/>
    </location>
</feature>
<sequence length="303" mass="33762">MQWMSNRSKRMRLLFILSMTIYPVAHYFLFTVYVNISTIVYAFKRWNITTGAIDWVGFDNFSSIIEKVFTEAPFKYALRNTLLWIPLNVLVLLPLALYVAYIFSKKIRFHNFYRIVYFFPSILSIVIIAMVFSFMVSPNNGVVNAILEAGGLESLQRSWLGDPATALGTVFFFCVWAGIGFNAAILLGAIGRIPNDLYEVGELEGITKIKELTKVVVPMIWPTISTLVIIGTSGAFTIFLQSKLLTSGGPNFSTNTAALQIVNMVSDGQYGSASAFGVLLALVGLAATWVIKFFLDRTATVEY</sequence>
<evidence type="ECO:0000256" key="3">
    <source>
        <dbReference type="ARBA" id="ARBA00022475"/>
    </source>
</evidence>
<reference evidence="9 10" key="1">
    <citation type="submission" date="2018-11" db="EMBL/GenBank/DDBJ databases">
        <title>Complete genome sequence of Paenibacillus baekrokdamisoli strain KCTC 33723.</title>
        <authorList>
            <person name="Kang S.W."/>
            <person name="Lee K.C."/>
            <person name="Kim K.K."/>
            <person name="Kim J.S."/>
            <person name="Kim D.S."/>
            <person name="Ko S.H."/>
            <person name="Yang S.H."/>
            <person name="Lee J.S."/>
        </authorList>
    </citation>
    <scope>NUCLEOTIDE SEQUENCE [LARGE SCALE GENOMIC DNA]</scope>
    <source>
        <strain evidence="9 10">KCTC 33723</strain>
    </source>
</reference>
<dbReference type="KEGG" id="pbk:Back11_44320"/>
<keyword evidence="6 7" id="KW-0472">Membrane</keyword>
<dbReference type="InterPro" id="IPR051393">
    <property type="entry name" value="ABC_transporter_permease"/>
</dbReference>